<dbReference type="EMBL" id="GGEC01085843">
    <property type="protein sequence ID" value="MBX66327.1"/>
    <property type="molecule type" value="Transcribed_RNA"/>
</dbReference>
<organism evidence="1">
    <name type="scientific">Rhizophora mucronata</name>
    <name type="common">Asiatic mangrove</name>
    <dbReference type="NCBI Taxonomy" id="61149"/>
    <lineage>
        <taxon>Eukaryota</taxon>
        <taxon>Viridiplantae</taxon>
        <taxon>Streptophyta</taxon>
        <taxon>Embryophyta</taxon>
        <taxon>Tracheophyta</taxon>
        <taxon>Spermatophyta</taxon>
        <taxon>Magnoliopsida</taxon>
        <taxon>eudicotyledons</taxon>
        <taxon>Gunneridae</taxon>
        <taxon>Pentapetalae</taxon>
        <taxon>rosids</taxon>
        <taxon>fabids</taxon>
        <taxon>Malpighiales</taxon>
        <taxon>Rhizophoraceae</taxon>
        <taxon>Rhizophora</taxon>
    </lineage>
</organism>
<name>A0A2P2QHE7_RHIMU</name>
<evidence type="ECO:0000313" key="1">
    <source>
        <dbReference type="EMBL" id="MBX66327.1"/>
    </source>
</evidence>
<dbReference type="AlphaFoldDB" id="A0A2P2QHE7"/>
<protein>
    <submittedName>
        <fullName evidence="1">Uncharacterized protein</fullName>
    </submittedName>
</protein>
<sequence>MSHGPCVLHYHRTLRNLITMKPNIVLQNDGRIKLPWKCFPS</sequence>
<accession>A0A2P2QHE7</accession>
<proteinExistence type="predicted"/>
<reference evidence="1" key="1">
    <citation type="submission" date="2018-02" db="EMBL/GenBank/DDBJ databases">
        <title>Rhizophora mucronata_Transcriptome.</title>
        <authorList>
            <person name="Meera S.P."/>
            <person name="Sreeshan A."/>
            <person name="Augustine A."/>
        </authorList>
    </citation>
    <scope>NUCLEOTIDE SEQUENCE</scope>
    <source>
        <tissue evidence="1">Leaf</tissue>
    </source>
</reference>